<keyword evidence="6" id="KW-0408">Iron</keyword>
<feature type="region of interest" description="Disordered" evidence="7">
    <location>
        <begin position="45"/>
        <end position="64"/>
    </location>
</feature>
<feature type="region of interest" description="Disordered" evidence="7">
    <location>
        <begin position="122"/>
        <end position="147"/>
    </location>
</feature>
<evidence type="ECO:0000313" key="9">
    <source>
        <dbReference type="Proteomes" id="UP000697127"/>
    </source>
</evidence>
<dbReference type="Gene3D" id="3.60.130.10">
    <property type="entry name" value="Clavaminate synthase-like"/>
    <property type="match status" value="1"/>
</dbReference>
<dbReference type="Proteomes" id="UP000697127">
    <property type="component" value="Unassembled WGS sequence"/>
</dbReference>
<sequence length="147" mass="17262">NADLQVRFKWKNKDQKHGTSAIWDNRVSQHRSVWDFEGESERHGTRVTSLSGKPYFDPNSKSQRESLAHNKYKNFRLRKSNKPKKYKKIHKFIKFYNSKVTKSNATAYSSEVYTDSIKQRKSNSILTDNPPSYSDSFQDKKIIPIQS</sequence>
<comment type="similarity">
    <text evidence="2">Belongs to the TfdA dioxygenase family.</text>
</comment>
<comment type="caution">
    <text evidence="8">The sequence shown here is derived from an EMBL/GenBank/DDBJ whole genome shotgun (WGS) entry which is preliminary data.</text>
</comment>
<feature type="compositionally biased region" description="Polar residues" evidence="7">
    <location>
        <begin position="122"/>
        <end position="136"/>
    </location>
</feature>
<comment type="cofactor">
    <cofactor evidence="1">
        <name>Fe(2+)</name>
        <dbReference type="ChEBI" id="CHEBI:29033"/>
    </cofactor>
</comment>
<dbReference type="PANTHER" id="PTHR30468:SF9">
    <property type="entry name" value="ALPHA-KETOGLUTARATE-DEPENDENT TAURINE DIOXYGENASE (AFU_ORTHOLOGUE AFUA_3G01010)"/>
    <property type="match status" value="1"/>
</dbReference>
<dbReference type="GO" id="GO:0016706">
    <property type="term" value="F:2-oxoglutarate-dependent dioxygenase activity"/>
    <property type="evidence" value="ECO:0007669"/>
    <property type="project" value="TreeGrafter"/>
</dbReference>
<name>A0A9P7BEZ8_9ASCO</name>
<dbReference type="AlphaFoldDB" id="A0A9P7BEZ8"/>
<accession>A0A9P7BEZ8</accession>
<protein>
    <submittedName>
        <fullName evidence="8">Uncharacterized protein</fullName>
    </submittedName>
</protein>
<gene>
    <name evidence="8" type="ORF">C6P40_002145</name>
</gene>
<dbReference type="InterPro" id="IPR051323">
    <property type="entry name" value="AtsK-like"/>
</dbReference>
<dbReference type="InterPro" id="IPR042098">
    <property type="entry name" value="TauD-like_sf"/>
</dbReference>
<dbReference type="GO" id="GO:0046872">
    <property type="term" value="F:metal ion binding"/>
    <property type="evidence" value="ECO:0007669"/>
    <property type="project" value="UniProtKB-KW"/>
</dbReference>
<dbReference type="EMBL" id="PUHW01000240">
    <property type="protein sequence ID" value="KAG0687590.1"/>
    <property type="molecule type" value="Genomic_DNA"/>
</dbReference>
<keyword evidence="3" id="KW-0479">Metal-binding</keyword>
<feature type="compositionally biased region" description="Basic and acidic residues" evidence="7">
    <location>
        <begin position="137"/>
        <end position="147"/>
    </location>
</feature>
<dbReference type="SUPFAM" id="SSF51197">
    <property type="entry name" value="Clavaminate synthase-like"/>
    <property type="match status" value="1"/>
</dbReference>
<evidence type="ECO:0000313" key="8">
    <source>
        <dbReference type="EMBL" id="KAG0687590.1"/>
    </source>
</evidence>
<evidence type="ECO:0000256" key="1">
    <source>
        <dbReference type="ARBA" id="ARBA00001954"/>
    </source>
</evidence>
<evidence type="ECO:0000256" key="7">
    <source>
        <dbReference type="SAM" id="MobiDB-lite"/>
    </source>
</evidence>
<dbReference type="GO" id="GO:0005737">
    <property type="term" value="C:cytoplasm"/>
    <property type="evidence" value="ECO:0007669"/>
    <property type="project" value="TreeGrafter"/>
</dbReference>
<feature type="non-terminal residue" evidence="8">
    <location>
        <position position="1"/>
    </location>
</feature>
<keyword evidence="5" id="KW-0560">Oxidoreductase</keyword>
<evidence type="ECO:0000256" key="4">
    <source>
        <dbReference type="ARBA" id="ARBA00022964"/>
    </source>
</evidence>
<keyword evidence="4" id="KW-0223">Dioxygenase</keyword>
<organism evidence="8 9">
    <name type="scientific">Pichia californica</name>
    <dbReference type="NCBI Taxonomy" id="460514"/>
    <lineage>
        <taxon>Eukaryota</taxon>
        <taxon>Fungi</taxon>
        <taxon>Dikarya</taxon>
        <taxon>Ascomycota</taxon>
        <taxon>Saccharomycotina</taxon>
        <taxon>Pichiomycetes</taxon>
        <taxon>Pichiales</taxon>
        <taxon>Pichiaceae</taxon>
        <taxon>Pichia</taxon>
    </lineage>
</organism>
<evidence type="ECO:0000256" key="2">
    <source>
        <dbReference type="ARBA" id="ARBA00005896"/>
    </source>
</evidence>
<keyword evidence="9" id="KW-1185">Reference proteome</keyword>
<proteinExistence type="inferred from homology"/>
<evidence type="ECO:0000256" key="5">
    <source>
        <dbReference type="ARBA" id="ARBA00023002"/>
    </source>
</evidence>
<dbReference type="PANTHER" id="PTHR30468">
    <property type="entry name" value="ALPHA-KETOGLUTARATE-DEPENDENT SULFONATE DIOXYGENASE"/>
    <property type="match status" value="1"/>
</dbReference>
<reference evidence="8" key="1">
    <citation type="submission" date="2020-11" db="EMBL/GenBank/DDBJ databases">
        <title>Kefir isolates.</title>
        <authorList>
            <person name="Marcisauskas S."/>
            <person name="Kim Y."/>
            <person name="Blasche S."/>
        </authorList>
    </citation>
    <scope>NUCLEOTIDE SEQUENCE</scope>
    <source>
        <strain evidence="8">Olga-1</strain>
    </source>
</reference>
<evidence type="ECO:0000256" key="3">
    <source>
        <dbReference type="ARBA" id="ARBA00022723"/>
    </source>
</evidence>
<evidence type="ECO:0000256" key="6">
    <source>
        <dbReference type="ARBA" id="ARBA00023004"/>
    </source>
</evidence>